<dbReference type="EMBL" id="GL535176">
    <property type="protein sequence ID" value="EFQ90537.1"/>
    <property type="molecule type" value="Genomic_DNA"/>
</dbReference>
<organism evidence="3">
    <name type="scientific">Pyrenophora teres f. teres (strain 0-1)</name>
    <name type="common">Barley net blotch fungus</name>
    <name type="synonym">Drechslera teres f. teres</name>
    <dbReference type="NCBI Taxonomy" id="861557"/>
    <lineage>
        <taxon>Eukaryota</taxon>
        <taxon>Fungi</taxon>
        <taxon>Dikarya</taxon>
        <taxon>Ascomycota</taxon>
        <taxon>Pezizomycotina</taxon>
        <taxon>Dothideomycetes</taxon>
        <taxon>Pleosporomycetidae</taxon>
        <taxon>Pleosporales</taxon>
        <taxon>Pleosporineae</taxon>
        <taxon>Pleosporaceae</taxon>
        <taxon>Pyrenophora</taxon>
    </lineage>
</organism>
<dbReference type="AlphaFoldDB" id="E3RUQ7"/>
<evidence type="ECO:0000313" key="2">
    <source>
        <dbReference type="EMBL" id="EFQ90537.1"/>
    </source>
</evidence>
<dbReference type="Pfam" id="PF11927">
    <property type="entry name" value="HODM_asu-like"/>
    <property type="match status" value="2"/>
</dbReference>
<dbReference type="HOGENOM" id="CLU_557930_0_0_1"/>
<dbReference type="STRING" id="861557.E3RUQ7"/>
<reference evidence="2 3" key="1">
    <citation type="journal article" date="2010" name="Genome Biol.">
        <title>A first genome assembly of the barley fungal pathogen Pyrenophora teres f. teres.</title>
        <authorList>
            <person name="Ellwood S.R."/>
            <person name="Liu Z."/>
            <person name="Syme R.A."/>
            <person name="Lai Z."/>
            <person name="Hane J.K."/>
            <person name="Keiper F."/>
            <person name="Moffat C.S."/>
            <person name="Oliver R.P."/>
            <person name="Friesen T.L."/>
        </authorList>
    </citation>
    <scope>NUCLEOTIDE SEQUENCE [LARGE SCALE GENOMIC DNA]</scope>
    <source>
        <strain evidence="2 3">0-1</strain>
    </source>
</reference>
<feature type="transmembrane region" description="Helical" evidence="1">
    <location>
        <begin position="17"/>
        <end position="43"/>
    </location>
</feature>
<sequence length="503" mass="55725">MSEESITHDPEPDPSSLYILLILVAGICGYFFFLGTAAVRLWFYKGALGPDPEKFILIRSEVLHTTTSPRFPPPISDLSARRRTVFHAESLAAPLSTEDTGHSTALSPRTFSTATTTVNMQDIGDDLSEIKDARVRKYIAEERRISRIPAFDADDCGDGEYFPLIPLATSPIEAPNPSSTSTPSLSSLDLTPIPYAHWLTIPPHYTTQHAARTHLLSTSRSACIQALPDADTACRELMLEVCDFLVEHYPQQFLYQKRGGRRWIRNEVTGEDFLLEAPWRVLPVEVVGRLTGVDWCIWGRSESTRMWYLQASATCFPAGYDIPSYIGKSVDVIVYGEKDKGPMLSWSALPDLLLHSHLIPNLSTSPQSAPTTLPSLITHIIQTSPPTHSLASTLHITRPIDFFAGNIANLHPSELLVRTSIQVFARLPKSGAVVVATRTETETLGAMASRMGRVEKEGFLKEVGGWGEEEARFKGRELWVGVVERVLRGQSAFRDDMTVYSSA</sequence>
<dbReference type="InterPro" id="IPR021848">
    <property type="entry name" value="HODM_asu-like"/>
</dbReference>
<dbReference type="KEGG" id="pte:PTT_12847"/>
<proteinExistence type="predicted"/>
<keyword evidence="1" id="KW-1133">Transmembrane helix</keyword>
<accession>E3RUQ7</accession>
<protein>
    <recommendedName>
        <fullName evidence="4">DUF3445 domain containing protein</fullName>
    </recommendedName>
</protein>
<keyword evidence="1" id="KW-0472">Membrane</keyword>
<keyword evidence="3" id="KW-1185">Reference proteome</keyword>
<evidence type="ECO:0000256" key="1">
    <source>
        <dbReference type="SAM" id="Phobius"/>
    </source>
</evidence>
<evidence type="ECO:0000313" key="3">
    <source>
        <dbReference type="Proteomes" id="UP000001067"/>
    </source>
</evidence>
<dbReference type="OrthoDB" id="5043642at2759"/>
<evidence type="ECO:0008006" key="4">
    <source>
        <dbReference type="Google" id="ProtNLM"/>
    </source>
</evidence>
<gene>
    <name evidence="2" type="ORF">PTT_12847</name>
</gene>
<name>E3RUQ7_PYRTT</name>
<dbReference type="Proteomes" id="UP000001067">
    <property type="component" value="Unassembled WGS sequence"/>
</dbReference>
<keyword evidence="1" id="KW-0812">Transmembrane</keyword>